<name>A0A2N1MBG9_9GLOM</name>
<gene>
    <name evidence="1" type="ORF">RhiirC2_795492</name>
</gene>
<dbReference type="AlphaFoldDB" id="A0A2N1MBG9"/>
<protein>
    <submittedName>
        <fullName evidence="1">Uncharacterized protein</fullName>
    </submittedName>
</protein>
<organism evidence="1 2">
    <name type="scientific">Rhizophagus irregularis</name>
    <dbReference type="NCBI Taxonomy" id="588596"/>
    <lineage>
        <taxon>Eukaryota</taxon>
        <taxon>Fungi</taxon>
        <taxon>Fungi incertae sedis</taxon>
        <taxon>Mucoromycota</taxon>
        <taxon>Glomeromycotina</taxon>
        <taxon>Glomeromycetes</taxon>
        <taxon>Glomerales</taxon>
        <taxon>Glomeraceae</taxon>
        <taxon>Rhizophagus</taxon>
    </lineage>
</organism>
<reference evidence="1 2" key="1">
    <citation type="submission" date="2016-04" db="EMBL/GenBank/DDBJ databases">
        <title>Genome analyses suggest a sexual origin of heterokaryosis in a supposedly ancient asexual fungus.</title>
        <authorList>
            <person name="Ropars J."/>
            <person name="Sedzielewska K."/>
            <person name="Noel J."/>
            <person name="Charron P."/>
            <person name="Farinelli L."/>
            <person name="Marton T."/>
            <person name="Kruger M."/>
            <person name="Pelin A."/>
            <person name="Brachmann A."/>
            <person name="Corradi N."/>
        </authorList>
    </citation>
    <scope>NUCLEOTIDE SEQUENCE [LARGE SCALE GENOMIC DNA]</scope>
    <source>
        <strain evidence="1 2">C2</strain>
    </source>
</reference>
<reference evidence="1 2" key="2">
    <citation type="submission" date="2017-10" db="EMBL/GenBank/DDBJ databases">
        <title>Extensive intraspecific genome diversity in a model arbuscular mycorrhizal fungus.</title>
        <authorList>
            <person name="Chen E.C.H."/>
            <person name="Morin E."/>
            <person name="Baudet D."/>
            <person name="Noel J."/>
            <person name="Ndikumana S."/>
            <person name="Charron P."/>
            <person name="St-Onge C."/>
            <person name="Giorgi J."/>
            <person name="Grigoriev I.V."/>
            <person name="Roux C."/>
            <person name="Martin F.M."/>
            <person name="Corradi N."/>
        </authorList>
    </citation>
    <scope>NUCLEOTIDE SEQUENCE [LARGE SCALE GENOMIC DNA]</scope>
    <source>
        <strain evidence="1 2">C2</strain>
    </source>
</reference>
<dbReference type="Proteomes" id="UP000233469">
    <property type="component" value="Unassembled WGS sequence"/>
</dbReference>
<dbReference type="VEuPathDB" id="FungiDB:FUN_014068"/>
<dbReference type="VEuPathDB" id="FungiDB:RhiirA1_456722"/>
<accession>A0A2N1MBG9</accession>
<evidence type="ECO:0000313" key="2">
    <source>
        <dbReference type="Proteomes" id="UP000233469"/>
    </source>
</evidence>
<dbReference type="VEuPathDB" id="FungiDB:RhiirFUN_022476"/>
<comment type="caution">
    <text evidence="1">The sequence shown here is derived from an EMBL/GenBank/DDBJ whole genome shotgun (WGS) entry which is preliminary data.</text>
</comment>
<dbReference type="EMBL" id="LLXL01003281">
    <property type="protein sequence ID" value="PKK58977.1"/>
    <property type="molecule type" value="Genomic_DNA"/>
</dbReference>
<sequence length="170" mass="19904">MGLIASSKEQLEKNFQIANSFYDMANISINHDKYVILTKNPKFCNQEILMNVSSNKSITTRVASRSAAKRIFGIYITAFNTHTPTLKKLRQIIHHFAYTMKYKRITPDHLIYIINRVLLPKLEYINQFTILTQQQCDSLLAPVKKLFKHHLKLPIITHNNIIHRKTFSEY</sequence>
<proteinExistence type="predicted"/>
<evidence type="ECO:0000313" key="1">
    <source>
        <dbReference type="EMBL" id="PKK58977.1"/>
    </source>
</evidence>